<gene>
    <name evidence="2" type="ORF">AVR91_0203370</name>
</gene>
<dbReference type="OrthoDB" id="2472181at2"/>
<protein>
    <recommendedName>
        <fullName evidence="1">Methyltransferase type 12 domain-containing protein</fullName>
    </recommendedName>
</protein>
<dbReference type="InterPro" id="IPR029063">
    <property type="entry name" value="SAM-dependent_MTases_sf"/>
</dbReference>
<evidence type="ECO:0000313" key="3">
    <source>
        <dbReference type="Proteomes" id="UP000076660"/>
    </source>
</evidence>
<name>A0A1W2M2Y2_9PSEU</name>
<accession>A0A1W2M2Y2</accession>
<evidence type="ECO:0000259" key="1">
    <source>
        <dbReference type="Pfam" id="PF08242"/>
    </source>
</evidence>
<dbReference type="Pfam" id="PF08242">
    <property type="entry name" value="Methyltransf_12"/>
    <property type="match status" value="1"/>
</dbReference>
<dbReference type="SUPFAM" id="SSF53335">
    <property type="entry name" value="S-adenosyl-L-methionine-dependent methyltransferases"/>
    <property type="match status" value="1"/>
</dbReference>
<comment type="caution">
    <text evidence="2">The sequence shown here is derived from an EMBL/GenBank/DDBJ whole genome shotgun (WGS) entry which is preliminary data.</text>
</comment>
<dbReference type="Gene3D" id="3.40.50.150">
    <property type="entry name" value="Vaccinia Virus protein VP39"/>
    <property type="match status" value="1"/>
</dbReference>
<sequence length="374" mass="39864">MIAAEPCHQAGLAAIDGVDLAALPEAMRGLDDAATDTMAATLRRAGLFRPGVSHRPEQVLQRLRVAERHRWIVRGWLRALIGHGKLRASDDGTVLRDLAPAPAHPAPLAGLCARLGYPAEVSGFFDATAARLPELLRDEVTLQSVLFGTDSTATADGVYRENVINGYLNAALVEVLRTASPATPRVLELGAGVGATAIPVLSGLTGDLDYLFTDVSRYFLDTAKKILAHDDRVRFGELDINDPGTHSVEPESCDAVIAANVLHNAVDVRAVLETARSWLRPGGLLLVVESCGELLQAAVSMQFLMSPAAGRPAAGSADLRVGSDRIFLTRDEWLGEFRHAGLRPLLDLPRREHPLSTLGQSLLAATPSEPGALS</sequence>
<dbReference type="Proteomes" id="UP000076660">
    <property type="component" value="Unassembled WGS sequence"/>
</dbReference>
<proteinExistence type="predicted"/>
<reference evidence="2 3" key="1">
    <citation type="submission" date="2016-12" db="EMBL/GenBank/DDBJ databases">
        <title>Amycolatopsis keratiniphila subsp. keratiniphila genome sequencing and assembly.</title>
        <authorList>
            <person name="Mayilraj S."/>
            <person name="Kaur N."/>
        </authorList>
    </citation>
    <scope>NUCLEOTIDE SEQUENCE [LARGE SCALE GENOMIC DNA]</scope>
    <source>
        <strain evidence="2 3">DSM 44409</strain>
    </source>
</reference>
<organism evidence="2 3">
    <name type="scientific">Amycolatopsis keratiniphila subsp. keratiniphila</name>
    <dbReference type="NCBI Taxonomy" id="227715"/>
    <lineage>
        <taxon>Bacteria</taxon>
        <taxon>Bacillati</taxon>
        <taxon>Actinomycetota</taxon>
        <taxon>Actinomycetes</taxon>
        <taxon>Pseudonocardiales</taxon>
        <taxon>Pseudonocardiaceae</taxon>
        <taxon>Amycolatopsis</taxon>
        <taxon>Amycolatopsis japonica group</taxon>
    </lineage>
</organism>
<evidence type="ECO:0000313" key="2">
    <source>
        <dbReference type="EMBL" id="ONF74350.1"/>
    </source>
</evidence>
<dbReference type="AlphaFoldDB" id="A0A1W2M2Y2"/>
<dbReference type="CDD" id="cd02440">
    <property type="entry name" value="AdoMet_MTases"/>
    <property type="match status" value="1"/>
</dbReference>
<dbReference type="EMBL" id="LQMT02000005">
    <property type="protein sequence ID" value="ONF74350.1"/>
    <property type="molecule type" value="Genomic_DNA"/>
</dbReference>
<feature type="domain" description="Methyltransferase type 12" evidence="1">
    <location>
        <begin position="187"/>
        <end position="285"/>
    </location>
</feature>
<dbReference type="RefSeq" id="WP_063271281.1">
    <property type="nucleotide sequence ID" value="NZ_LQMT02000005.1"/>
</dbReference>
<dbReference type="InterPro" id="IPR013217">
    <property type="entry name" value="Methyltransf_12"/>
</dbReference>